<comment type="caution">
    <text evidence="7">The sequence shown here is derived from an EMBL/GenBank/DDBJ whole genome shotgun (WGS) entry which is preliminary data.</text>
</comment>
<dbReference type="AlphaFoldDB" id="A0A7Z7LUZ8"/>
<reference evidence="7 8" key="1">
    <citation type="submission" date="2018-06" db="EMBL/GenBank/DDBJ databases">
        <authorList>
            <consortium name="Pathogen Informatics"/>
            <person name="Doyle S."/>
        </authorList>
    </citation>
    <scope>NUCLEOTIDE SEQUENCE [LARGE SCALE GENOMIC DNA]</scope>
    <source>
        <strain evidence="7 8">NCTC10588</strain>
    </source>
</reference>
<keyword evidence="2" id="KW-0489">Methyltransferase</keyword>
<dbReference type="InterPro" id="IPR029063">
    <property type="entry name" value="SAM-dependent_MTases_sf"/>
</dbReference>
<name>A0A7Z7LUZ8_9FLAO</name>
<evidence type="ECO:0000256" key="5">
    <source>
        <dbReference type="ARBA" id="ARBA00047942"/>
    </source>
</evidence>
<evidence type="ECO:0000256" key="1">
    <source>
        <dbReference type="ARBA" id="ARBA00011900"/>
    </source>
</evidence>
<evidence type="ECO:0000256" key="2">
    <source>
        <dbReference type="ARBA" id="ARBA00022603"/>
    </source>
</evidence>
<dbReference type="Proteomes" id="UP000254876">
    <property type="component" value="Unassembled WGS sequence"/>
</dbReference>
<dbReference type="SUPFAM" id="SSF53335">
    <property type="entry name" value="S-adenosyl-L-methionine-dependent methyltransferases"/>
    <property type="match status" value="1"/>
</dbReference>
<dbReference type="GO" id="GO:0006304">
    <property type="term" value="P:DNA modification"/>
    <property type="evidence" value="ECO:0007669"/>
    <property type="project" value="InterPro"/>
</dbReference>
<evidence type="ECO:0000256" key="3">
    <source>
        <dbReference type="ARBA" id="ARBA00022679"/>
    </source>
</evidence>
<sequence>MRNSELHKLLIKLNLEKTVFFRNEQNNSYGFNFHPDVLNKIKRICPDAVYVFNSQPLLLFFDLTNSYDSNKESEIHKKVWSFDNSPIVFILKDNDISIYNALNYIKSNDGKSGYLEKIEISEEERDGKFSFWNLQSGETWTWFQNEYLNKKNENQKRVNQRLFQNIKDVRNYLTDKTKSNCLDEKSANSLILRLIFIRYLIDRGIKIDEKYISGQKINEKRKNFTLLISEPVRLNQLFEKLNENFNGVLFKERDIQLNQVQANYLANVFKGELEQQGSLFDGYFFEVFDFSIIPVEVISGIYESLINEETKNATSAVYTPSFLVDYILTDTVDKFLNENKVSESKIFEIAVGSGIFLVQSLRRMIEKEIELNGDSNKKEFSNKIREIAKNNLFGIDINEEALKVTCFSIYIALMDYQQPKDIDKYPFPNLLGTNLFKANFFDTLHDFNTVIKNNPPKFILGNPPWKSKKEDVVHVKWLKDNRKTVGRFEIAQSFLLRTKDFMSDETQSALIVTSTVFYNISDTTKKFKDEFLTTFCIEKFFDLSPVRRLIFEKKNSPASIVYYRLSKNDDYQSHVIKHQSIKYNRFIKYFKMLIIEKFDKKDLLQKYFLDNDWMFKIALYGGILDYNFIKRLFDKNQKVSRFIAKNKAKKGLGVIKISEKSKTEPKYYPEYIGRSVIENEEVKLYYTPLSDNKLNSDNVYFIRGRKKELFDNSKILLKEQCIDETYVSASFHDYDSIYVNGVSGISFNDKNLTKFLYSYFISDVITYILYMSSCSWGVGTRPAIRFQDEFLGFPFADAELKIRNTLVGYVDEFISTFKEYYGKPIRMQNPPINKSSLFSINQIINQLYEIKDYEKDLVDYTLNVSRYQFQQSKQYLVTSFNDSDHRNQKQVLEGYADVYIKEFEEIYYDEFVKVEIFPMRHFIAMNFIITDKKPKEKIFYIKNSNEKDVLERLANNLSIEKITDTNDPSKNLYIQKDIKGFESDSFYIIKPNEYKCWHRAMAWYDVAEFKQAIQEAELKRLNNISAND</sequence>
<dbReference type="Pfam" id="PF07669">
    <property type="entry name" value="Eco57I"/>
    <property type="match status" value="1"/>
</dbReference>
<dbReference type="InterPro" id="IPR011639">
    <property type="entry name" value="MethylTrfase_TaqI-like_dom"/>
</dbReference>
<evidence type="ECO:0000313" key="7">
    <source>
        <dbReference type="EMBL" id="STD00504.1"/>
    </source>
</evidence>
<dbReference type="EMBL" id="UFYD01000001">
    <property type="protein sequence ID" value="STD00504.1"/>
    <property type="molecule type" value="Genomic_DNA"/>
</dbReference>
<dbReference type="GO" id="GO:0009007">
    <property type="term" value="F:site-specific DNA-methyltransferase (adenine-specific) activity"/>
    <property type="evidence" value="ECO:0007669"/>
    <property type="project" value="UniProtKB-EC"/>
</dbReference>
<dbReference type="Gene3D" id="3.40.50.150">
    <property type="entry name" value="Vaccinia Virus protein VP39"/>
    <property type="match status" value="1"/>
</dbReference>
<comment type="catalytic activity">
    <reaction evidence="5">
        <text>a 2'-deoxyadenosine in DNA + S-adenosyl-L-methionine = an N(6)-methyl-2'-deoxyadenosine in DNA + S-adenosyl-L-homocysteine + H(+)</text>
        <dbReference type="Rhea" id="RHEA:15197"/>
        <dbReference type="Rhea" id="RHEA-COMP:12418"/>
        <dbReference type="Rhea" id="RHEA-COMP:12419"/>
        <dbReference type="ChEBI" id="CHEBI:15378"/>
        <dbReference type="ChEBI" id="CHEBI:57856"/>
        <dbReference type="ChEBI" id="CHEBI:59789"/>
        <dbReference type="ChEBI" id="CHEBI:90615"/>
        <dbReference type="ChEBI" id="CHEBI:90616"/>
        <dbReference type="EC" id="2.1.1.72"/>
    </reaction>
</comment>
<dbReference type="EC" id="2.1.1.72" evidence="1"/>
<dbReference type="REBASE" id="428859">
    <property type="entry name" value="Eme10588ORF1491P"/>
</dbReference>
<keyword evidence="4" id="KW-0949">S-adenosyl-L-methionine</keyword>
<dbReference type="RefSeq" id="WP_115172459.1">
    <property type="nucleotide sequence ID" value="NZ_CP077750.1"/>
</dbReference>
<dbReference type="PANTHER" id="PTHR33841">
    <property type="entry name" value="DNA METHYLTRANSFERASE YEEA-RELATED"/>
    <property type="match status" value="1"/>
</dbReference>
<keyword evidence="3" id="KW-0808">Transferase</keyword>
<gene>
    <name evidence="7" type="ORF">NCTC10588_01491</name>
</gene>
<dbReference type="PANTHER" id="PTHR33841:SF1">
    <property type="entry name" value="DNA METHYLTRANSFERASE A"/>
    <property type="match status" value="1"/>
</dbReference>
<organism evidence="7 8">
    <name type="scientific">Elizabethkingia anophelis</name>
    <dbReference type="NCBI Taxonomy" id="1117645"/>
    <lineage>
        <taxon>Bacteria</taxon>
        <taxon>Pseudomonadati</taxon>
        <taxon>Bacteroidota</taxon>
        <taxon>Flavobacteriia</taxon>
        <taxon>Flavobacteriales</taxon>
        <taxon>Weeksellaceae</taxon>
        <taxon>Elizabethkingia</taxon>
    </lineage>
</organism>
<dbReference type="InterPro" id="IPR050953">
    <property type="entry name" value="N4_N6_ade-DNA_methylase"/>
</dbReference>
<protein>
    <recommendedName>
        <fullName evidence="1">site-specific DNA-methyltransferase (adenine-specific)</fullName>
        <ecNumber evidence="1">2.1.1.72</ecNumber>
    </recommendedName>
</protein>
<accession>A0A7Z7LUZ8</accession>
<proteinExistence type="predicted"/>
<evidence type="ECO:0000256" key="4">
    <source>
        <dbReference type="ARBA" id="ARBA00022691"/>
    </source>
</evidence>
<dbReference type="GO" id="GO:0032259">
    <property type="term" value="P:methylation"/>
    <property type="evidence" value="ECO:0007669"/>
    <property type="project" value="UniProtKB-KW"/>
</dbReference>
<feature type="domain" description="Type II methyltransferase M.TaqI-like" evidence="6">
    <location>
        <begin position="390"/>
        <end position="543"/>
    </location>
</feature>
<evidence type="ECO:0000259" key="6">
    <source>
        <dbReference type="Pfam" id="PF07669"/>
    </source>
</evidence>
<evidence type="ECO:0000313" key="8">
    <source>
        <dbReference type="Proteomes" id="UP000254876"/>
    </source>
</evidence>